<proteinExistence type="predicted"/>
<comment type="caution">
    <text evidence="3">The sequence shown here is derived from an EMBL/GenBank/DDBJ whole genome shotgun (WGS) entry which is preliminary data.</text>
</comment>
<dbReference type="OrthoDB" id="5465054at2"/>
<evidence type="ECO:0000259" key="1">
    <source>
        <dbReference type="Pfam" id="PF09636"/>
    </source>
</evidence>
<dbReference type="Pfam" id="PF16778">
    <property type="entry name" value="Phage_tail_APC"/>
    <property type="match status" value="1"/>
</dbReference>
<dbReference type="Pfam" id="PF09636">
    <property type="entry name" value="XkdW"/>
    <property type="match status" value="1"/>
</dbReference>
<dbReference type="Proteomes" id="UP000248918">
    <property type="component" value="Unassembled WGS sequence"/>
</dbReference>
<dbReference type="EMBL" id="QLTK01000085">
    <property type="protein sequence ID" value="RAS13687.1"/>
    <property type="molecule type" value="Genomic_DNA"/>
</dbReference>
<feature type="domain" description="Phage tail assembly chaperone-like" evidence="2">
    <location>
        <begin position="78"/>
        <end position="138"/>
    </location>
</feature>
<dbReference type="InterPro" id="IPR031893">
    <property type="entry name" value="Phage_tail_APC"/>
</dbReference>
<evidence type="ECO:0000313" key="3">
    <source>
        <dbReference type="EMBL" id="RAS13687.1"/>
    </source>
</evidence>
<evidence type="ECO:0000313" key="4">
    <source>
        <dbReference type="Proteomes" id="UP000248918"/>
    </source>
</evidence>
<dbReference type="RefSeq" id="WP_111936022.1">
    <property type="nucleotide sequence ID" value="NZ_CADFFP010000048.1"/>
</dbReference>
<evidence type="ECO:0000259" key="2">
    <source>
        <dbReference type="Pfam" id="PF16778"/>
    </source>
</evidence>
<feature type="domain" description="Bacteriophage SP-beta YorD" evidence="1">
    <location>
        <begin position="12"/>
        <end position="73"/>
    </location>
</feature>
<protein>
    <submittedName>
        <fullName evidence="3">Phage tail assembly chaperone</fullName>
    </submittedName>
</protein>
<reference evidence="3 4" key="1">
    <citation type="submission" date="2018-06" db="EMBL/GenBank/DDBJ databases">
        <title>Genomic Encyclopedia of Type Strains, Phase III (KMG-III): the genomes of soil and plant-associated and newly described type strains.</title>
        <authorList>
            <person name="Whitman W."/>
        </authorList>
    </citation>
    <scope>NUCLEOTIDE SEQUENCE [LARGE SCALE GENOMIC DNA]</scope>
    <source>
        <strain evidence="3 4">LMG 23644</strain>
    </source>
</reference>
<gene>
    <name evidence="3" type="ORF">BX591_1851</name>
</gene>
<dbReference type="InterPro" id="IPR019094">
    <property type="entry name" value="Phage_SP-beta_YorD"/>
</dbReference>
<accession>A0A329B2R3</accession>
<dbReference type="AlphaFoldDB" id="A0A329B2R3"/>
<organism evidence="3 4">
    <name type="scientific">Paraburkholderia bryophila</name>
    <dbReference type="NCBI Taxonomy" id="420952"/>
    <lineage>
        <taxon>Bacteria</taxon>
        <taxon>Pseudomonadati</taxon>
        <taxon>Pseudomonadota</taxon>
        <taxon>Betaproteobacteria</taxon>
        <taxon>Burkholderiales</taxon>
        <taxon>Burkholderiaceae</taxon>
        <taxon>Paraburkholderia</taxon>
    </lineage>
</organism>
<dbReference type="Gene3D" id="6.10.140.1310">
    <property type="match status" value="1"/>
</dbReference>
<name>A0A329B2R3_9BURK</name>
<sequence length="138" mass="15602">MEPILYTHDMLITVIQTKFPALMHGRDFLVGHPVDPDTNRQTGEPFIAVWKSVEIPQPDAGTLKAEFAANESTYRAMLIRTYRDRLLVATDGKANPPQDAPPDVKAQAAAWQQYRQRLRDLTGQPDFPFDVQWPAMPA</sequence>